<reference evidence="2" key="1">
    <citation type="journal article" date="2024" name="Front. Bioeng. Biotechnol.">
        <title>Genome-scale model development and genomic sequencing of the oleaginous clade Lipomyces.</title>
        <authorList>
            <person name="Czajka J.J."/>
            <person name="Han Y."/>
            <person name="Kim J."/>
            <person name="Mondo S.J."/>
            <person name="Hofstad B.A."/>
            <person name="Robles A."/>
            <person name="Haridas S."/>
            <person name="Riley R."/>
            <person name="LaButti K."/>
            <person name="Pangilinan J."/>
            <person name="Andreopoulos W."/>
            <person name="Lipzen A."/>
            <person name="Yan J."/>
            <person name="Wang M."/>
            <person name="Ng V."/>
            <person name="Grigoriev I.V."/>
            <person name="Spatafora J.W."/>
            <person name="Magnuson J.K."/>
            <person name="Baker S.E."/>
            <person name="Pomraning K.R."/>
        </authorList>
    </citation>
    <scope>NUCLEOTIDE SEQUENCE [LARGE SCALE GENOMIC DNA]</scope>
    <source>
        <strain evidence="2">CBS 10300</strain>
    </source>
</reference>
<evidence type="ECO:0000313" key="1">
    <source>
        <dbReference type="EMBL" id="KAK9318961.1"/>
    </source>
</evidence>
<name>A0ACC3TDD3_9ASCO</name>
<sequence length="852" mass="97770">MVHIPPSFKKTPGLMPDPHFYGGMGKRTKKAIRDQAQALAKFRKRLDAAQRKRRKAYEKRERKGQHEAESEEPNFGADDDGWIDVRAESPPPPLKSMGELLNQNSDKLHPAEVVHTYKQSQKGVTEQINREARQASRQKYHRNIKEEYQKYCSEQPIPPIGSNGILLIDFDEMRYENIQGTRTTPTILHLIRRGYWAHTCHRPGVAFSIRMLAAYHAQVVSGVTSAESFVKGFGVRLREKYLVQRLPKLAQPFRDAYSHWISIQLECRLDFDKSVLQSEQGFSDPANLCPACFAPDESETEPLGYLSVDGNFQLKRRVRASDGEEDVPASIRLFNCTDEALGYVLGRASGSCARNFNAMKHKADRQVFDERGVLGAVCRHGHIIRFRNLYTTGEPAKEIAWMLKGILADTPGIKCWALTYDVACAMDKAFKTFALNEGITLHTAVNRFHLHAHEYSCQVSYNPMLQPAIFGMTDGESVETAWSSNSHLVRLTRTAGRNNRLQLLQTHAEHHAAQAKLRQGSTLSARYHDMSRRLVKLQHRFRLTGYREDVATKAIDAEKDYFLSKPSSESQQYMELFESIQSITDIEAQWDALRQRFRAGDEISLTDMREFVENENLRQQLMEKKRELINKFHVREADWEPAGTEYLKYLRMKCGRLLSEQRKKVEKLFVEILLKRREMSRKNVSIGTKRSKIIISRIVQRLPALEKAVEKYNDILDDPEFESIANKPPKINVNVIKDARSDDDLTGFKSLRHIWGLFRELGEATGEVPEWISSERLRDGMASYLAIAIQAVEGELSILKREMMRIVSFSKARIEVMIAPGREPSSAVFVRRFFFEYQVFQDAVTSCNRKSE</sequence>
<evidence type="ECO:0000313" key="2">
    <source>
        <dbReference type="Proteomes" id="UP001489719"/>
    </source>
</evidence>
<comment type="caution">
    <text evidence="1">The sequence shown here is derived from an EMBL/GenBank/DDBJ whole genome shotgun (WGS) entry which is preliminary data.</text>
</comment>
<accession>A0ACC3TDD3</accession>
<keyword evidence="2" id="KW-1185">Reference proteome</keyword>
<organism evidence="1 2">
    <name type="scientific">Lipomyces orientalis</name>
    <dbReference type="NCBI Taxonomy" id="1233043"/>
    <lineage>
        <taxon>Eukaryota</taxon>
        <taxon>Fungi</taxon>
        <taxon>Dikarya</taxon>
        <taxon>Ascomycota</taxon>
        <taxon>Saccharomycotina</taxon>
        <taxon>Lipomycetes</taxon>
        <taxon>Lipomycetales</taxon>
        <taxon>Lipomycetaceae</taxon>
        <taxon>Lipomyces</taxon>
    </lineage>
</organism>
<dbReference type="EMBL" id="MU970255">
    <property type="protein sequence ID" value="KAK9318961.1"/>
    <property type="molecule type" value="Genomic_DNA"/>
</dbReference>
<proteinExistence type="predicted"/>
<protein>
    <submittedName>
        <fullName evidence="1">Uncharacterized protein</fullName>
    </submittedName>
</protein>
<dbReference type="Proteomes" id="UP001489719">
    <property type="component" value="Unassembled WGS sequence"/>
</dbReference>
<gene>
    <name evidence="1" type="ORF">V1517DRAFT_83004</name>
</gene>